<dbReference type="AlphaFoldDB" id="A0AB34KR97"/>
<dbReference type="GO" id="GO:0030527">
    <property type="term" value="F:structural constituent of chromatin"/>
    <property type="evidence" value="ECO:0007669"/>
    <property type="project" value="InterPro"/>
</dbReference>
<comment type="caution">
    <text evidence="11">The sequence shown here is derived from an EMBL/GenBank/DDBJ whole genome shotgun (WGS) entry which is preliminary data.</text>
</comment>
<dbReference type="GO" id="GO:0046982">
    <property type="term" value="F:protein heterodimerization activity"/>
    <property type="evidence" value="ECO:0007669"/>
    <property type="project" value="InterPro"/>
</dbReference>
<comment type="similarity">
    <text evidence="4 10">Belongs to the histone H4 family.</text>
</comment>
<evidence type="ECO:0000313" key="12">
    <source>
        <dbReference type="Proteomes" id="UP000803884"/>
    </source>
</evidence>
<evidence type="ECO:0000256" key="9">
    <source>
        <dbReference type="ARBA" id="ARBA00023269"/>
    </source>
</evidence>
<evidence type="ECO:0000256" key="3">
    <source>
        <dbReference type="ARBA" id="ARBA00004286"/>
    </source>
</evidence>
<dbReference type="InterPro" id="IPR019809">
    <property type="entry name" value="Histone_H4_CS"/>
</dbReference>
<keyword evidence="7 10" id="KW-0238">DNA-binding</keyword>
<gene>
    <name evidence="11" type="ORF">WHR41_03905</name>
</gene>
<comment type="subcellular location">
    <subcellularLocation>
        <location evidence="3">Chromosome</location>
    </subcellularLocation>
    <subcellularLocation>
        <location evidence="2">Nucleus</location>
    </subcellularLocation>
</comment>
<accession>A0AB34KR97</accession>
<dbReference type="SMART" id="SM00417">
    <property type="entry name" value="H4"/>
    <property type="match status" value="1"/>
</dbReference>
<dbReference type="FunFam" id="1.10.20.10:FF:000012">
    <property type="entry name" value="Histone H4"/>
    <property type="match status" value="1"/>
</dbReference>
<dbReference type="SUPFAM" id="SSF47113">
    <property type="entry name" value="Histone-fold"/>
    <property type="match status" value="1"/>
</dbReference>
<comment type="subunit">
    <text evidence="5 10">The nucleosome is a histone octamer containing two molecules each of H2A, H2B, H3 and H4 assembled in one H3-H4 heterotetramer and two H2A-H2B heterodimers. The octamer wraps approximately 147 bp of DNA.</text>
</comment>
<dbReference type="GO" id="GO:0003677">
    <property type="term" value="F:DNA binding"/>
    <property type="evidence" value="ECO:0007669"/>
    <property type="project" value="UniProtKB-KW"/>
</dbReference>
<dbReference type="InterPro" id="IPR001951">
    <property type="entry name" value="Histone_H4"/>
</dbReference>
<keyword evidence="12" id="KW-1185">Reference proteome</keyword>
<evidence type="ECO:0000256" key="5">
    <source>
        <dbReference type="ARBA" id="ARBA00011538"/>
    </source>
</evidence>
<evidence type="ECO:0000256" key="4">
    <source>
        <dbReference type="ARBA" id="ARBA00006564"/>
    </source>
</evidence>
<dbReference type="CDD" id="cd22912">
    <property type="entry name" value="HFD_H4"/>
    <property type="match status" value="1"/>
</dbReference>
<dbReference type="Proteomes" id="UP000803884">
    <property type="component" value="Unassembled WGS sequence"/>
</dbReference>
<dbReference type="GeneID" id="96005349"/>
<comment type="function">
    <text evidence="1 10">Core component of nucleosome. Nucleosomes wrap and compact DNA into chromatin, limiting DNA accessibility to the cellular machineries which require DNA as a template. Histones thereby play a central role in transcription regulation, DNA repair, DNA replication and chromosomal stability. DNA accessibility is regulated via a complex set of post-translational modifications of histones, also called histone code, and nucleosome remodeling.</text>
</comment>
<dbReference type="GO" id="GO:0000786">
    <property type="term" value="C:nucleosome"/>
    <property type="evidence" value="ECO:0007669"/>
    <property type="project" value="UniProtKB-KW"/>
</dbReference>
<dbReference type="GO" id="GO:0005634">
    <property type="term" value="C:nucleus"/>
    <property type="evidence" value="ECO:0007669"/>
    <property type="project" value="UniProtKB-SubCell"/>
</dbReference>
<keyword evidence="8 10" id="KW-0539">Nucleus</keyword>
<evidence type="ECO:0000256" key="1">
    <source>
        <dbReference type="ARBA" id="ARBA00002001"/>
    </source>
</evidence>
<dbReference type="InterPro" id="IPR009072">
    <property type="entry name" value="Histone-fold"/>
</dbReference>
<evidence type="ECO:0000313" key="11">
    <source>
        <dbReference type="EMBL" id="KAL1587529.1"/>
    </source>
</evidence>
<dbReference type="EMBL" id="JAAQHG020000010">
    <property type="protein sequence ID" value="KAL1587529.1"/>
    <property type="molecule type" value="Genomic_DNA"/>
</dbReference>
<protein>
    <recommendedName>
        <fullName evidence="10">Histone H4</fullName>
    </recommendedName>
</protein>
<reference evidence="11 12" key="1">
    <citation type="journal article" date="2020" name="Microbiol. Resour. Announc.">
        <title>Draft Genome Sequence of a Cladosporium Species Isolated from the Mesophotic Ascidian Didemnum maculosum.</title>
        <authorList>
            <person name="Gioti A."/>
            <person name="Siaperas R."/>
            <person name="Nikolaivits E."/>
            <person name="Le Goff G."/>
            <person name="Ouazzani J."/>
            <person name="Kotoulas G."/>
            <person name="Topakas E."/>
        </authorList>
    </citation>
    <scope>NUCLEOTIDE SEQUENCE [LARGE SCALE GENOMIC DNA]</scope>
    <source>
        <strain evidence="11 12">TM138-S3</strain>
    </source>
</reference>
<sequence>MVRPTSGKNVAAGKRLASSQASRGIASKGLGIGKGGAKRHRKVLRDNIQGITKPDIRRLARRGGVKRISSSIYAEIRLNLRRFLESVMGDVCAIVDMKKRKTITTVDVVYALHRKGKTLYGFGTPGDRR</sequence>
<dbReference type="RefSeq" id="XP_069230634.1">
    <property type="nucleotide sequence ID" value="XM_069372511.1"/>
</dbReference>
<keyword evidence="9 10" id="KW-0544">Nucleosome core</keyword>
<evidence type="ECO:0000256" key="2">
    <source>
        <dbReference type="ARBA" id="ARBA00004123"/>
    </source>
</evidence>
<dbReference type="PANTHER" id="PTHR10484">
    <property type="entry name" value="HISTONE H4"/>
    <property type="match status" value="1"/>
</dbReference>
<name>A0AB34KR97_9PEZI</name>
<keyword evidence="6 10" id="KW-0158">Chromosome</keyword>
<evidence type="ECO:0000256" key="8">
    <source>
        <dbReference type="ARBA" id="ARBA00023242"/>
    </source>
</evidence>
<dbReference type="Gene3D" id="1.10.20.10">
    <property type="entry name" value="Histone, subunit A"/>
    <property type="match status" value="1"/>
</dbReference>
<evidence type="ECO:0000256" key="7">
    <source>
        <dbReference type="ARBA" id="ARBA00023125"/>
    </source>
</evidence>
<evidence type="ECO:0000256" key="6">
    <source>
        <dbReference type="ARBA" id="ARBA00022454"/>
    </source>
</evidence>
<proteinExistence type="inferred from homology"/>
<dbReference type="PROSITE" id="PS00047">
    <property type="entry name" value="HISTONE_H4"/>
    <property type="match status" value="1"/>
</dbReference>
<dbReference type="PRINTS" id="PR00623">
    <property type="entry name" value="HISTONEH4"/>
</dbReference>
<organism evidence="11 12">
    <name type="scientific">Cladosporium halotolerans</name>
    <dbReference type="NCBI Taxonomy" id="1052096"/>
    <lineage>
        <taxon>Eukaryota</taxon>
        <taxon>Fungi</taxon>
        <taxon>Dikarya</taxon>
        <taxon>Ascomycota</taxon>
        <taxon>Pezizomycotina</taxon>
        <taxon>Dothideomycetes</taxon>
        <taxon>Dothideomycetidae</taxon>
        <taxon>Cladosporiales</taxon>
        <taxon>Cladosporiaceae</taxon>
        <taxon>Cladosporium</taxon>
    </lineage>
</organism>
<evidence type="ECO:0000256" key="10">
    <source>
        <dbReference type="RuleBase" id="RU000528"/>
    </source>
</evidence>